<dbReference type="PROSITE" id="PS50003">
    <property type="entry name" value="PH_DOMAIN"/>
    <property type="match status" value="1"/>
</dbReference>
<dbReference type="Gene3D" id="1.10.555.10">
    <property type="entry name" value="Rho GTPase activation protein"/>
    <property type="match status" value="1"/>
</dbReference>
<keyword evidence="10" id="KW-0597">Phosphoprotein</keyword>
<dbReference type="InterPro" id="IPR036034">
    <property type="entry name" value="PDZ_sf"/>
</dbReference>
<evidence type="ECO:0000256" key="25">
    <source>
        <dbReference type="SAM" id="MobiDB-lite"/>
    </source>
</evidence>
<evidence type="ECO:0000313" key="32">
    <source>
        <dbReference type="Proteomes" id="UP001295444"/>
    </source>
</evidence>
<feature type="region of interest" description="Disordered" evidence="25">
    <location>
        <begin position="982"/>
        <end position="1029"/>
    </location>
</feature>
<feature type="compositionally biased region" description="Basic and acidic residues" evidence="25">
    <location>
        <begin position="561"/>
        <end position="586"/>
    </location>
</feature>
<dbReference type="FunFam" id="1.10.555.10:FF:000014">
    <property type="entry name" value="Rho GTPase activating protein 21"/>
    <property type="match status" value="1"/>
</dbReference>
<dbReference type="Gene3D" id="3.30.505.10">
    <property type="entry name" value="SH2 domain"/>
    <property type="match status" value="1"/>
</dbReference>
<evidence type="ECO:0000259" key="28">
    <source>
        <dbReference type="PROSITE" id="PS50106"/>
    </source>
</evidence>
<evidence type="ECO:0000256" key="1">
    <source>
        <dbReference type="ARBA" id="ARBA00004123"/>
    </source>
</evidence>
<evidence type="ECO:0000256" key="5">
    <source>
        <dbReference type="ARBA" id="ARBA00004413"/>
    </source>
</evidence>
<evidence type="ECO:0000256" key="19">
    <source>
        <dbReference type="ARBA" id="ARBA00023329"/>
    </source>
</evidence>
<dbReference type="SUPFAM" id="SSF55550">
    <property type="entry name" value="SH2 domain"/>
    <property type="match status" value="1"/>
</dbReference>
<evidence type="ECO:0000259" key="27">
    <source>
        <dbReference type="PROSITE" id="PS50003"/>
    </source>
</evidence>
<dbReference type="CDD" id="cd04395">
    <property type="entry name" value="RhoGAP_ARHGAP21"/>
    <property type="match status" value="1"/>
</dbReference>
<keyword evidence="12" id="KW-0734">Signal transduction inhibitor</keyword>
<dbReference type="GO" id="GO:0005096">
    <property type="term" value="F:GTPase activator activity"/>
    <property type="evidence" value="ECO:0007669"/>
    <property type="project" value="UniProtKB-KW"/>
</dbReference>
<keyword evidence="17" id="KW-0472">Membrane</keyword>
<keyword evidence="13" id="KW-0833">Ubl conjugation pathway</keyword>
<keyword evidence="16" id="KW-0333">Golgi apparatus</keyword>
<feature type="compositionally biased region" description="Basic and acidic residues" evidence="25">
    <location>
        <begin position="190"/>
        <end position="200"/>
    </location>
</feature>
<dbReference type="CDD" id="cd10388">
    <property type="entry name" value="SH2_SOCS7"/>
    <property type="match status" value="1"/>
</dbReference>
<dbReference type="InterPro" id="IPR000980">
    <property type="entry name" value="SH2"/>
</dbReference>
<protein>
    <recommendedName>
        <fullName evidence="23">Suppressor of cytokine signaling 7</fullName>
    </recommendedName>
</protein>
<dbReference type="SUPFAM" id="SSF50156">
    <property type="entry name" value="PDZ domain-like"/>
    <property type="match status" value="1"/>
</dbReference>
<dbReference type="SMART" id="SM00253">
    <property type="entry name" value="SOCS"/>
    <property type="match status" value="1"/>
</dbReference>
<dbReference type="InterPro" id="IPR011993">
    <property type="entry name" value="PH-like_dom_sf"/>
</dbReference>
<evidence type="ECO:0000256" key="15">
    <source>
        <dbReference type="ARBA" id="ARBA00022999"/>
    </source>
</evidence>
<evidence type="ECO:0000256" key="16">
    <source>
        <dbReference type="ARBA" id="ARBA00023034"/>
    </source>
</evidence>
<keyword evidence="32" id="KW-1185">Reference proteome</keyword>
<feature type="region of interest" description="Disordered" evidence="25">
    <location>
        <begin position="1066"/>
        <end position="1090"/>
    </location>
</feature>
<feature type="domain" description="SH2" evidence="26">
    <location>
        <begin position="337"/>
        <end position="446"/>
    </location>
</feature>
<evidence type="ECO:0000256" key="2">
    <source>
        <dbReference type="ARBA" id="ARBA00004282"/>
    </source>
</evidence>
<reference evidence="31" key="1">
    <citation type="submission" date="2022-03" db="EMBL/GenBank/DDBJ databases">
        <authorList>
            <person name="Alioto T."/>
            <person name="Alioto T."/>
            <person name="Gomez Garrido J."/>
        </authorList>
    </citation>
    <scope>NUCLEOTIDE SEQUENCE</scope>
</reference>
<dbReference type="InterPro" id="IPR035866">
    <property type="entry name" value="SOCS7_SH2"/>
</dbReference>
<feature type="domain" description="Rho-GAP" evidence="30">
    <location>
        <begin position="1509"/>
        <end position="1701"/>
    </location>
</feature>
<dbReference type="Pfam" id="PF07525">
    <property type="entry name" value="SOCS_box"/>
    <property type="match status" value="1"/>
</dbReference>
<evidence type="ECO:0000313" key="31">
    <source>
        <dbReference type="EMBL" id="CAH2301797.1"/>
    </source>
</evidence>
<dbReference type="InterPro" id="IPR001496">
    <property type="entry name" value="SOCS_box"/>
</dbReference>
<feature type="compositionally biased region" description="Polar residues" evidence="25">
    <location>
        <begin position="1017"/>
        <end position="1026"/>
    </location>
</feature>
<feature type="region of interest" description="Disordered" evidence="25">
    <location>
        <begin position="561"/>
        <end position="587"/>
    </location>
</feature>
<dbReference type="EMBL" id="OW240917">
    <property type="protein sequence ID" value="CAH2301797.1"/>
    <property type="molecule type" value="Genomic_DNA"/>
</dbReference>
<dbReference type="Gene3D" id="2.30.42.10">
    <property type="match status" value="1"/>
</dbReference>
<dbReference type="CDD" id="cd06756">
    <property type="entry name" value="PDZ_ARHGAP21_23-like"/>
    <property type="match status" value="1"/>
</dbReference>
<keyword evidence="8" id="KW-1003">Cell membrane</keyword>
<dbReference type="PROSITE" id="PS50106">
    <property type="entry name" value="PDZ"/>
    <property type="match status" value="1"/>
</dbReference>
<dbReference type="PROSITE" id="PS50238">
    <property type="entry name" value="RHOGAP"/>
    <property type="match status" value="1"/>
</dbReference>
<evidence type="ECO:0000256" key="7">
    <source>
        <dbReference type="ARBA" id="ARBA00022468"/>
    </source>
</evidence>
<dbReference type="InterPro" id="IPR036860">
    <property type="entry name" value="SH2_dom_sf"/>
</dbReference>
<dbReference type="FunFam" id="2.30.42.10:FF:000066">
    <property type="entry name" value="Rho GTPase activating protein 21"/>
    <property type="match status" value="1"/>
</dbReference>
<proteinExistence type="predicted"/>
<dbReference type="InterPro" id="IPR037346">
    <property type="entry name" value="SOCS7_SOCS"/>
</dbReference>
<dbReference type="FunFam" id="3.30.505.10:FF:000029">
    <property type="entry name" value="Suppressor of cytokine signaling 7"/>
    <property type="match status" value="1"/>
</dbReference>
<gene>
    <name evidence="31" type="ORF">PECUL_23A056529</name>
</gene>
<evidence type="ECO:0000256" key="12">
    <source>
        <dbReference type="ARBA" id="ARBA00022700"/>
    </source>
</evidence>
<evidence type="ECO:0000256" key="6">
    <source>
        <dbReference type="ARBA" id="ARBA00004906"/>
    </source>
</evidence>
<dbReference type="GO" id="GO:0070161">
    <property type="term" value="C:anchoring junction"/>
    <property type="evidence" value="ECO:0007669"/>
    <property type="project" value="UniProtKB-SubCell"/>
</dbReference>
<keyword evidence="15 24" id="KW-0727">SH2 domain</keyword>
<dbReference type="SUPFAM" id="SSF158235">
    <property type="entry name" value="SOCS box-like"/>
    <property type="match status" value="1"/>
</dbReference>
<dbReference type="SMART" id="SM00228">
    <property type="entry name" value="PDZ"/>
    <property type="match status" value="1"/>
</dbReference>
<evidence type="ECO:0000259" key="26">
    <source>
        <dbReference type="PROSITE" id="PS50001"/>
    </source>
</evidence>
<dbReference type="GO" id="GO:0005886">
    <property type="term" value="C:plasma membrane"/>
    <property type="evidence" value="ECO:0007669"/>
    <property type="project" value="UniProtKB-SubCell"/>
</dbReference>
<dbReference type="CDD" id="cd03741">
    <property type="entry name" value="SOCS_SOCS7"/>
    <property type="match status" value="1"/>
</dbReference>
<evidence type="ECO:0000256" key="3">
    <source>
        <dbReference type="ARBA" id="ARBA00004284"/>
    </source>
</evidence>
<feature type="domain" description="PDZ" evidence="28">
    <location>
        <begin position="635"/>
        <end position="744"/>
    </location>
</feature>
<feature type="region of interest" description="Disordered" evidence="25">
    <location>
        <begin position="809"/>
        <end position="879"/>
    </location>
</feature>
<dbReference type="SMART" id="SM00969">
    <property type="entry name" value="SOCS_box"/>
    <property type="match status" value="1"/>
</dbReference>
<dbReference type="Proteomes" id="UP001295444">
    <property type="component" value="Chromosome 06"/>
</dbReference>
<dbReference type="InterPro" id="IPR036036">
    <property type="entry name" value="SOCS_box-like_dom_sf"/>
</dbReference>
<dbReference type="InterPro" id="IPR008936">
    <property type="entry name" value="Rho_GTPase_activation_prot"/>
</dbReference>
<dbReference type="GO" id="GO:0030659">
    <property type="term" value="C:cytoplasmic vesicle membrane"/>
    <property type="evidence" value="ECO:0007669"/>
    <property type="project" value="UniProtKB-SubCell"/>
</dbReference>
<dbReference type="InterPro" id="IPR000198">
    <property type="entry name" value="RhoGAP_dom"/>
</dbReference>
<dbReference type="PANTHER" id="PTHR23175:SF5">
    <property type="entry name" value="RHO GTPASE-ACTIVATING PROTEIN 23"/>
    <property type="match status" value="1"/>
</dbReference>
<feature type="region of interest" description="Disordered" evidence="25">
    <location>
        <begin position="123"/>
        <end position="149"/>
    </location>
</feature>
<dbReference type="SMART" id="SM00252">
    <property type="entry name" value="SH2"/>
    <property type="match status" value="1"/>
</dbReference>
<comment type="function">
    <text evidence="21">Substrate-recognition component of a cullin-5-RING E3 ubiquitin-protein ligase complex (ECS complex, also named CRL5 complex), which mediates the ubiquitination and subsequent proteasomal degradation of target proteins, such as DAB1 and IRS1. Specifically recognizes and binds phosphorylated proteins via its SH2 domain, promoting their ubiquitination. The ECS(SOCS7) complex acts as a key regulator of reelin signaling by mediating ubiquitination and degradation of phosphorylated DAB1 in the cortical plate of the developing cerebral cortex, thereby regulating neuron positioning during cortex development. Functions in insulin signaling and glucose homeostasis through IRS1 ubiquitination and subsequent proteasomal degradation. Also inhibits prolactin, growth hormone and leptin signaling by preventing STAT3 and STAT5 activation, sequestering them in the cytoplasm and reducing their binding to DNA.</text>
</comment>
<dbReference type="Pfam" id="PF17820">
    <property type="entry name" value="PDZ_6"/>
    <property type="match status" value="1"/>
</dbReference>
<evidence type="ECO:0000256" key="17">
    <source>
        <dbReference type="ARBA" id="ARBA00023136"/>
    </source>
</evidence>
<dbReference type="GO" id="GO:0000139">
    <property type="term" value="C:Golgi membrane"/>
    <property type="evidence" value="ECO:0007669"/>
    <property type="project" value="UniProtKB-SubCell"/>
</dbReference>
<evidence type="ECO:0000256" key="4">
    <source>
        <dbReference type="ARBA" id="ARBA00004395"/>
    </source>
</evidence>
<evidence type="ECO:0000256" key="24">
    <source>
        <dbReference type="PROSITE-ProRule" id="PRU00191"/>
    </source>
</evidence>
<sequence>MRGAAAEEEAASYRVLSRLLGCGAEAAGEEAARPRLMVFRNMLRGEEEEEEDAEASPDPGAVVEAVAAEGAPQAGELCTRHRKCPQPGEGLELQLGALGLRGAGCPCEETSDALLVLEAPEARRLEEEEEGETGEGQAGAGARRAPGRKGSLRIRLSRIFRTKSCAGAGGAADRRGTGDLGGSGGSLTDMSRDKELELGRKPRLTRTQSAFSPVSFSPLFTGETVSLVDVDISHRGSSSSRPPTPPPPPRRSLSLLDDIGGIQPTSVLVGPMASSLQSFPLPPPPPPHAPDPLPRVVPLRPAECVPVPLVQPLQCPIFRQDPSSFAASLRELEKCGWYWGPMNWEDAEMKLKGKPDGSFLVRDSSDPRYILSLSFRSQGITHHTRMEHYRGTFSLWCHPKFEDRCQSVVEFIKRAIMHSKNGKFLYFLRSRVPGLPPTPVQLLYPVSRFSNVKSLQHLCRFRIRQLVRIDHIPELPLPKPLISYLRKFYYYDPQEEIYLCLKEARRVPRTEFGNESSTYVTAQHPSLLHPLPYLPLASSSLSRGGGGECWRRERCCHPGRRERLSQRDREPESEREGPAIARDSRPVHPMNGVAFCLVGSPSSPSSQTPLVQRDGSCSTNSPPLDESFTWVGPRTLVIRKTRQGFGFTLRHFIVYPPESAVHTTHQEENGSPEFSSAASRLEPMDTIFVKHVKEGGPAQLAGLCTGDRLVKVNGESIIGKTYSQVIALIQNSEDALELSIMPRDEDILQLAYSQDAYLKGNDPYRGGAHSIPEPPPLFYPLRGQTPEHIPGYLASSRFHHPSFDEVSSPLYSEFPRSSPSHRDYSQPAPTILPPPRPYLGSPASSDRFRGPGPPGMSSQGWTSRHIPEPPSKASPDSWEQLTNPRWVSQWERHQALCNWMSHQAPRRGTAALPPRRRSASQDRLGEVTTQRNWPQSVSQDTLHQPPINHSWGHRAQSDNFLAHYGRSVEKLDLSGLISPPYERPMWSSDHPPRTAPPLSRIPQSQTVAPGPREPVKPQTQHPSSGDSGYIGYRSYSPSFQRRTEHLNAFSFRETAFSGLPTFRTAQYPVSPPSPPVKREQSVSVSSTDESCIIGERREEVVLRQKPPTGRKAPPVTRQVNLIFPEDGKDLKYPTSTCSDETSKEKPLQRVPPLPCSEEPLASIPFIDEPTSPSIDLRAKHVPASCVVSSAINSAPAVSASPSSPTFSFSMSRHYSQDCSSIKSSRRSSYLLAITTERSKSCDDGLNTFRDEGRIPRRPVSRVPSLRMLRSFFTDGSLDSLVASEDGRSKRHSASELSDTEYSDVRREGWLLYKQILTNKGKKVGGGLRQWKRVFSILRPHLLILHKERPESRGLGPGEEELPISILGSLVDISYSETKKKHVFRLTTPDFCEYLFQAEDRDDMLGWVKAIRENSRIEGEDPGFASQALINKKLNDYRKLSISGAKPETSPKGTRSLGIRPDLLWTSGLGAPRSPKQDNASKDEGPASKVAWGINLMKKNKKCPPRAFGVRLEDCQPASENMRVPLIVELCCTLVEQKGLEYMGIYRVPGNNAVVCSLQDQLNKGLCETNIQDQRWQDLNVISSLLKSFFRKLPEPLFTDNKYNDFIEANRIDDSRERLKTLRKLIRELPSYYYETLRFLVRHLKTIADHSEKNKMEPRNLALVFGPTLVRTSEDNMTDMVTHMPDRYKIVETLIQHSDWFFSEEQEKTEKTPVDESDSQSVPNIEHLLPNIGRTAGTGDTSADLLQL</sequence>
<dbReference type="InterPro" id="IPR041681">
    <property type="entry name" value="PH_9"/>
</dbReference>
<feature type="domain" description="SOCS box" evidence="29">
    <location>
        <begin position="441"/>
        <end position="491"/>
    </location>
</feature>
<organism evidence="31 32">
    <name type="scientific">Pelobates cultripes</name>
    <name type="common">Western spadefoot toad</name>
    <dbReference type="NCBI Taxonomy" id="61616"/>
    <lineage>
        <taxon>Eukaryota</taxon>
        <taxon>Metazoa</taxon>
        <taxon>Chordata</taxon>
        <taxon>Craniata</taxon>
        <taxon>Vertebrata</taxon>
        <taxon>Euteleostomi</taxon>
        <taxon>Amphibia</taxon>
        <taxon>Batrachia</taxon>
        <taxon>Anura</taxon>
        <taxon>Pelobatoidea</taxon>
        <taxon>Pelobatidae</taxon>
        <taxon>Pelobates</taxon>
    </lineage>
</organism>
<keyword evidence="18" id="KW-0539">Nucleus</keyword>
<dbReference type="PROSITE" id="PS50001">
    <property type="entry name" value="SH2"/>
    <property type="match status" value="1"/>
</dbReference>
<dbReference type="PANTHER" id="PTHR23175">
    <property type="entry name" value="PDZ DOMAIN-CONTAINING PROTEIN"/>
    <property type="match status" value="1"/>
</dbReference>
<dbReference type="SMART" id="SM00233">
    <property type="entry name" value="PH"/>
    <property type="match status" value="1"/>
</dbReference>
<dbReference type="Pfam" id="PF15410">
    <property type="entry name" value="PH_9"/>
    <property type="match status" value="1"/>
</dbReference>
<evidence type="ECO:0000259" key="30">
    <source>
        <dbReference type="PROSITE" id="PS50238"/>
    </source>
</evidence>
<feature type="region of interest" description="Disordered" evidence="25">
    <location>
        <begin position="167"/>
        <end position="204"/>
    </location>
</feature>
<keyword evidence="14" id="KW-0965">Cell junction</keyword>
<evidence type="ECO:0000256" key="11">
    <source>
        <dbReference type="ARBA" id="ARBA00022604"/>
    </source>
</evidence>
<dbReference type="Pfam" id="PF00620">
    <property type="entry name" value="RhoGAP"/>
    <property type="match status" value="1"/>
</dbReference>
<dbReference type="Pfam" id="PF00017">
    <property type="entry name" value="SH2"/>
    <property type="match status" value="1"/>
</dbReference>
<comment type="subcellular location">
    <subcellularLocation>
        <location evidence="2">Cell junction</location>
    </subcellularLocation>
    <subcellularLocation>
        <location evidence="5">Cell membrane</location>
        <topology evidence="5">Peripheral membrane protein</topology>
        <orientation evidence="5">Cytoplasmic side</orientation>
    </subcellularLocation>
    <subcellularLocation>
        <location evidence="3">Cytoplasmic vesicle membrane</location>
        <topology evidence="3">Peripheral membrane protein</topology>
    </subcellularLocation>
    <subcellularLocation>
        <location evidence="4">Golgi apparatus membrane</location>
        <topology evidence="4">Peripheral membrane protein</topology>
    </subcellularLocation>
    <subcellularLocation>
        <location evidence="1">Nucleus</location>
    </subcellularLocation>
</comment>
<keyword evidence="11" id="KW-0341">Growth regulation</keyword>
<evidence type="ECO:0000256" key="23">
    <source>
        <dbReference type="ARBA" id="ARBA00070642"/>
    </source>
</evidence>
<evidence type="ECO:0000256" key="13">
    <source>
        <dbReference type="ARBA" id="ARBA00022786"/>
    </source>
</evidence>
<evidence type="ECO:0000256" key="9">
    <source>
        <dbReference type="ARBA" id="ARBA00022490"/>
    </source>
</evidence>
<dbReference type="SMART" id="SM00324">
    <property type="entry name" value="RhoGAP"/>
    <property type="match status" value="1"/>
</dbReference>
<name>A0AAD1SMU3_PELCU</name>
<dbReference type="PROSITE" id="PS50225">
    <property type="entry name" value="SOCS"/>
    <property type="match status" value="1"/>
</dbReference>
<dbReference type="GO" id="GO:0005634">
    <property type="term" value="C:nucleus"/>
    <property type="evidence" value="ECO:0007669"/>
    <property type="project" value="UniProtKB-SubCell"/>
</dbReference>
<dbReference type="GO" id="GO:0009968">
    <property type="term" value="P:negative regulation of signal transduction"/>
    <property type="evidence" value="ECO:0007669"/>
    <property type="project" value="UniProtKB-KW"/>
</dbReference>
<evidence type="ECO:0000256" key="20">
    <source>
        <dbReference type="ARBA" id="ARBA00053384"/>
    </source>
</evidence>
<evidence type="ECO:0000256" key="8">
    <source>
        <dbReference type="ARBA" id="ARBA00022475"/>
    </source>
</evidence>
<feature type="region of interest" description="Disordered" evidence="25">
    <location>
        <begin position="233"/>
        <end position="257"/>
    </location>
</feature>
<feature type="compositionally biased region" description="Polar residues" evidence="25">
    <location>
        <begin position="927"/>
        <end position="942"/>
    </location>
</feature>
<dbReference type="InterPro" id="IPR041489">
    <property type="entry name" value="PDZ_6"/>
</dbReference>
<feature type="region of interest" description="Disordered" evidence="25">
    <location>
        <begin position="904"/>
        <end position="942"/>
    </location>
</feature>
<evidence type="ECO:0000256" key="21">
    <source>
        <dbReference type="ARBA" id="ARBA00059017"/>
    </source>
</evidence>
<comment type="pathway">
    <text evidence="6">Protein modification; protein ubiquitination.</text>
</comment>
<keyword evidence="9" id="KW-0963">Cytoplasm</keyword>
<dbReference type="Gene3D" id="2.30.29.30">
    <property type="entry name" value="Pleckstrin-homology domain (PH domain)/Phosphotyrosine-binding domain (PTB)"/>
    <property type="match status" value="1"/>
</dbReference>
<keyword evidence="19" id="KW-0968">Cytoplasmic vesicle</keyword>
<comment type="subunit">
    <text evidence="22">Substrate-recognition component of the ECS(SOCS7) complex, composed of SOCS7, CUL5, ELOB, ELOC and RNF7/RBX2. Interacts, via the third proline-rich region, with the second SH3 domain of the adapter protein NCK1. Also interacts with GRB2, INSR, PLCG1, SORBS3/vinexin, and phosphorylated STAT3 and STAT5. Interacts with SEPT6. Interacts with phosphorylated IRS4 and PIK3R1.</text>
</comment>
<dbReference type="InterPro" id="IPR001849">
    <property type="entry name" value="PH_domain"/>
</dbReference>
<evidence type="ECO:0000256" key="10">
    <source>
        <dbReference type="ARBA" id="ARBA00022553"/>
    </source>
</evidence>
<dbReference type="InterPro" id="IPR001478">
    <property type="entry name" value="PDZ"/>
</dbReference>
<feature type="region of interest" description="Disordered" evidence="25">
    <location>
        <begin position="1130"/>
        <end position="1154"/>
    </location>
</feature>
<evidence type="ECO:0000259" key="29">
    <source>
        <dbReference type="PROSITE" id="PS50225"/>
    </source>
</evidence>
<feature type="domain" description="PH" evidence="27">
    <location>
        <begin position="1303"/>
        <end position="1415"/>
    </location>
</feature>
<accession>A0AAD1SMU3</accession>
<keyword evidence="7" id="KW-0343">GTPase activation</keyword>
<evidence type="ECO:0000256" key="22">
    <source>
        <dbReference type="ARBA" id="ARBA00062788"/>
    </source>
</evidence>
<evidence type="ECO:0000256" key="18">
    <source>
        <dbReference type="ARBA" id="ARBA00023242"/>
    </source>
</evidence>
<dbReference type="GO" id="GO:0035556">
    <property type="term" value="P:intracellular signal transduction"/>
    <property type="evidence" value="ECO:0007669"/>
    <property type="project" value="InterPro"/>
</dbReference>
<dbReference type="SUPFAM" id="SSF50729">
    <property type="entry name" value="PH domain-like"/>
    <property type="match status" value="1"/>
</dbReference>
<dbReference type="CDD" id="cd01253">
    <property type="entry name" value="PH_ARHGAP21-like"/>
    <property type="match status" value="1"/>
</dbReference>
<comment type="function">
    <text evidence="20">GTPase-activating protein (GAP) for rhoa and cdc42.</text>
</comment>
<evidence type="ECO:0000256" key="14">
    <source>
        <dbReference type="ARBA" id="ARBA00022949"/>
    </source>
</evidence>
<dbReference type="SUPFAM" id="SSF48350">
    <property type="entry name" value="GTPase activation domain, GAP"/>
    <property type="match status" value="1"/>
</dbReference>